<sequence>MSTHISNINEIQIRNTTSHKEVHDHTQTTRDENCSGQSRDQKVLNHHDDEGQANQATIIQNIFSALTWNLGSNNNRITKARFEYCMKTYYHLFAPLDYIVLQEVGFKNVQDKLGPLKETHIYHSARIPTGKTCCAETFVVLEKKGLCKGTQMPLNEQSLQRFEILQKYRCQYVELSNVIFLNVHLSRKGRDGVKGLEIRKRELRGIFKTIKNICKDKHVVIAGDFNTYYQLVDEVDKIDFLYYDPDSNNTTTGKNCFDHFLYNKSLKLVGCAVIPVTDKIICNNHYPKIALFTTAKKVMKSYKENWTNLNSKLQRVSKPN</sequence>
<organism evidence="3 4">
    <name type="scientific">Naegleria fowleri</name>
    <name type="common">Brain eating amoeba</name>
    <dbReference type="NCBI Taxonomy" id="5763"/>
    <lineage>
        <taxon>Eukaryota</taxon>
        <taxon>Discoba</taxon>
        <taxon>Heterolobosea</taxon>
        <taxon>Tetramitia</taxon>
        <taxon>Eutetramitia</taxon>
        <taxon>Vahlkampfiidae</taxon>
        <taxon>Naegleria</taxon>
    </lineage>
</organism>
<dbReference type="AlphaFoldDB" id="A0A6A5CCX5"/>
<dbReference type="Pfam" id="PF03372">
    <property type="entry name" value="Exo_endo_phos"/>
    <property type="match status" value="1"/>
</dbReference>
<keyword evidence="4" id="KW-1185">Reference proteome</keyword>
<dbReference type="GeneID" id="68108049"/>
<dbReference type="Proteomes" id="UP000444721">
    <property type="component" value="Unassembled WGS sequence"/>
</dbReference>
<feature type="region of interest" description="Disordered" evidence="1">
    <location>
        <begin position="1"/>
        <end position="38"/>
    </location>
</feature>
<evidence type="ECO:0000313" key="4">
    <source>
        <dbReference type="Proteomes" id="UP000444721"/>
    </source>
</evidence>
<dbReference type="GO" id="GO:0003824">
    <property type="term" value="F:catalytic activity"/>
    <property type="evidence" value="ECO:0007669"/>
    <property type="project" value="InterPro"/>
</dbReference>
<dbReference type="EMBL" id="VFQX01000002">
    <property type="protein sequence ID" value="KAF0984932.1"/>
    <property type="molecule type" value="Genomic_DNA"/>
</dbReference>
<dbReference type="RefSeq" id="XP_044569645.1">
    <property type="nucleotide sequence ID" value="XM_044712150.1"/>
</dbReference>
<reference evidence="3 4" key="1">
    <citation type="journal article" date="2019" name="Sci. Rep.">
        <title>Nanopore sequencing improves the draft genome of the human pathogenic amoeba Naegleria fowleri.</title>
        <authorList>
            <person name="Liechti N."/>
            <person name="Schurch N."/>
            <person name="Bruggmann R."/>
            <person name="Wittwer M."/>
        </authorList>
    </citation>
    <scope>NUCLEOTIDE SEQUENCE [LARGE SCALE GENOMIC DNA]</scope>
    <source>
        <strain evidence="3 4">ATCC 30894</strain>
    </source>
</reference>
<dbReference type="VEuPathDB" id="AmoebaDB:NF0102880"/>
<gene>
    <name evidence="3" type="ORF">FDP41_000831</name>
</gene>
<dbReference type="SUPFAM" id="SSF56219">
    <property type="entry name" value="DNase I-like"/>
    <property type="match status" value="1"/>
</dbReference>
<dbReference type="InterPro" id="IPR005135">
    <property type="entry name" value="Endo/exonuclease/phosphatase"/>
</dbReference>
<feature type="domain" description="Endonuclease/exonuclease/phosphatase" evidence="2">
    <location>
        <begin position="66"/>
        <end position="277"/>
    </location>
</feature>
<feature type="compositionally biased region" description="Polar residues" evidence="1">
    <location>
        <begin position="1"/>
        <end position="16"/>
    </location>
</feature>
<feature type="compositionally biased region" description="Basic and acidic residues" evidence="1">
    <location>
        <begin position="18"/>
        <end position="38"/>
    </location>
</feature>
<proteinExistence type="predicted"/>
<evidence type="ECO:0000313" key="3">
    <source>
        <dbReference type="EMBL" id="KAF0984932.1"/>
    </source>
</evidence>
<dbReference type="InterPro" id="IPR036691">
    <property type="entry name" value="Endo/exonu/phosph_ase_sf"/>
</dbReference>
<evidence type="ECO:0000256" key="1">
    <source>
        <dbReference type="SAM" id="MobiDB-lite"/>
    </source>
</evidence>
<accession>A0A6A5CCX5</accession>
<name>A0A6A5CCX5_NAEFO</name>
<comment type="caution">
    <text evidence="3">The sequence shown here is derived from an EMBL/GenBank/DDBJ whole genome shotgun (WGS) entry which is preliminary data.</text>
</comment>
<dbReference type="Gene3D" id="3.60.10.10">
    <property type="entry name" value="Endonuclease/exonuclease/phosphatase"/>
    <property type="match status" value="1"/>
</dbReference>
<evidence type="ECO:0000259" key="2">
    <source>
        <dbReference type="Pfam" id="PF03372"/>
    </source>
</evidence>
<dbReference type="VEuPathDB" id="AmoebaDB:FDP41_000831"/>
<protein>
    <recommendedName>
        <fullName evidence="2">Endonuclease/exonuclease/phosphatase domain-containing protein</fullName>
    </recommendedName>
</protein>